<evidence type="ECO:0000313" key="2">
    <source>
        <dbReference type="EMBL" id="SNW02427.1"/>
    </source>
</evidence>
<dbReference type="STRING" id="1411141.GCA_001590885_00049"/>
<evidence type="ECO:0000259" key="1">
    <source>
        <dbReference type="PROSITE" id="PS51186"/>
    </source>
</evidence>
<reference evidence="2 3" key="1">
    <citation type="submission" date="2017-06" db="EMBL/GenBank/DDBJ databases">
        <authorList>
            <consortium name="Pathogen Informatics"/>
        </authorList>
    </citation>
    <scope>NUCLEOTIDE SEQUENCE [LARGE SCALE GENOMIC DNA]</scope>
    <source>
        <strain evidence="2 3">NCTC12148</strain>
    </source>
</reference>
<dbReference type="InterPro" id="IPR051531">
    <property type="entry name" value="N-acetyltransferase"/>
</dbReference>
<dbReference type="KEGG" id="sfj:SAMEA4384070_2779"/>
<evidence type="ECO:0000313" key="3">
    <source>
        <dbReference type="Proteomes" id="UP000215134"/>
    </source>
</evidence>
<protein>
    <submittedName>
        <fullName evidence="2">Putative ribosomal N-acetyltransferase YdaF</fullName>
        <ecNumber evidence="2">2.3.1.-</ecNumber>
    </submittedName>
</protein>
<accession>A0A240C328</accession>
<dbReference type="Gene3D" id="3.40.630.30">
    <property type="match status" value="1"/>
</dbReference>
<proteinExistence type="predicted"/>
<dbReference type="InterPro" id="IPR000182">
    <property type="entry name" value="GNAT_dom"/>
</dbReference>
<name>A0A240C328_SERFI</name>
<dbReference type="InterPro" id="IPR016181">
    <property type="entry name" value="Acyl_CoA_acyltransferase"/>
</dbReference>
<dbReference type="EC" id="2.3.1.-" evidence="2"/>
<dbReference type="PROSITE" id="PS51186">
    <property type="entry name" value="GNAT"/>
    <property type="match status" value="1"/>
</dbReference>
<keyword evidence="2" id="KW-0808">Transferase</keyword>
<keyword evidence="3" id="KW-1185">Reference proteome</keyword>
<dbReference type="PANTHER" id="PTHR43792">
    <property type="entry name" value="GNAT FAMILY, PUTATIVE (AFU_ORTHOLOGUE AFUA_3G00765)-RELATED-RELATED"/>
    <property type="match status" value="1"/>
</dbReference>
<dbReference type="Pfam" id="PF13302">
    <property type="entry name" value="Acetyltransf_3"/>
    <property type="match status" value="1"/>
</dbReference>
<dbReference type="EMBL" id="LT906479">
    <property type="protein sequence ID" value="SNW02427.1"/>
    <property type="molecule type" value="Genomic_DNA"/>
</dbReference>
<gene>
    <name evidence="2" type="primary">ydaF_1</name>
    <name evidence="2" type="ORF">SAMEA4384070_02779</name>
</gene>
<dbReference type="GO" id="GO:0016747">
    <property type="term" value="F:acyltransferase activity, transferring groups other than amino-acyl groups"/>
    <property type="evidence" value="ECO:0007669"/>
    <property type="project" value="InterPro"/>
</dbReference>
<feature type="domain" description="N-acetyltransferase" evidence="1">
    <location>
        <begin position="9"/>
        <end position="173"/>
    </location>
</feature>
<keyword evidence="2" id="KW-0012">Acyltransferase</keyword>
<organism evidence="2 3">
    <name type="scientific">Serratia ficaria</name>
    <dbReference type="NCBI Taxonomy" id="61651"/>
    <lineage>
        <taxon>Bacteria</taxon>
        <taxon>Pseudomonadati</taxon>
        <taxon>Pseudomonadota</taxon>
        <taxon>Gammaproteobacteria</taxon>
        <taxon>Enterobacterales</taxon>
        <taxon>Yersiniaceae</taxon>
        <taxon>Serratia</taxon>
    </lineage>
</organism>
<dbReference type="AlphaFoldDB" id="A0A240C328"/>
<dbReference type="Proteomes" id="UP000215134">
    <property type="component" value="Chromosome 1"/>
</dbReference>
<sequence length="181" mass="20712">MPMLTTPRLVLRPLTIDDAGDIQRLFPHWEIVRHMTRRIPWPYPKEGALNFLQHAALPAMASGNAWFWSIRRREADGQLIGVINLSLGSADNRGFWLAREWQRQGLMSEACYAVTEYWFNVLGQERLQVSKAAANAASRRLSEKTGMRLVATERRDYVGGSMDTEIWSITRAEWNAGPGRR</sequence>
<dbReference type="SUPFAM" id="SSF55729">
    <property type="entry name" value="Acyl-CoA N-acyltransferases (Nat)"/>
    <property type="match status" value="1"/>
</dbReference>